<accession>A0A517ZQZ3</accession>
<keyword evidence="3" id="KW-1185">Reference proteome</keyword>
<dbReference type="KEGG" id="sdyn:Mal52_33860"/>
<sequence>MSNSEPLHNPEHRVRSRGLSRLWGRPVLVCTIVLIILCVVRWWPHVMWKYAEARLDSDEVHAIPVSEMPQTAIPDDWASVRVDGMEFRLPSDVVETQDQPSPDLVIFQNGVGVMVMVARPADNGELYEMFDVAKIRPELKGVTLPKLRWYCCQAGSSDFRWSMTHGEVRWHAFCMTAGQLFRFRNFGRVETMFSDDIEGMIHFDGKFASFSWEDKQSKQGGYINFRGASSTIDANFVRGVCESFKFSVEPHAEVDAN</sequence>
<keyword evidence="1" id="KW-1133">Transmembrane helix</keyword>
<keyword evidence="1" id="KW-0472">Membrane</keyword>
<dbReference type="AlphaFoldDB" id="A0A517ZQZ3"/>
<proteinExistence type="predicted"/>
<organism evidence="2 3">
    <name type="scientific">Symmachiella dynata</name>
    <dbReference type="NCBI Taxonomy" id="2527995"/>
    <lineage>
        <taxon>Bacteria</taxon>
        <taxon>Pseudomonadati</taxon>
        <taxon>Planctomycetota</taxon>
        <taxon>Planctomycetia</taxon>
        <taxon>Planctomycetales</taxon>
        <taxon>Planctomycetaceae</taxon>
        <taxon>Symmachiella</taxon>
    </lineage>
</organism>
<evidence type="ECO:0000313" key="3">
    <source>
        <dbReference type="Proteomes" id="UP000319383"/>
    </source>
</evidence>
<evidence type="ECO:0000256" key="1">
    <source>
        <dbReference type="SAM" id="Phobius"/>
    </source>
</evidence>
<feature type="transmembrane region" description="Helical" evidence="1">
    <location>
        <begin position="22"/>
        <end position="43"/>
    </location>
</feature>
<dbReference type="EMBL" id="CP036276">
    <property type="protein sequence ID" value="QDU44900.1"/>
    <property type="molecule type" value="Genomic_DNA"/>
</dbReference>
<protein>
    <submittedName>
        <fullName evidence="2">Uncharacterized protein</fullName>
    </submittedName>
</protein>
<keyword evidence="1" id="KW-0812">Transmembrane</keyword>
<name>A0A517ZQZ3_9PLAN</name>
<reference evidence="2 3" key="1">
    <citation type="submission" date="2019-02" db="EMBL/GenBank/DDBJ databases">
        <title>Deep-cultivation of Planctomycetes and their phenomic and genomic characterization uncovers novel biology.</title>
        <authorList>
            <person name="Wiegand S."/>
            <person name="Jogler M."/>
            <person name="Boedeker C."/>
            <person name="Pinto D."/>
            <person name="Vollmers J."/>
            <person name="Rivas-Marin E."/>
            <person name="Kohn T."/>
            <person name="Peeters S.H."/>
            <person name="Heuer A."/>
            <person name="Rast P."/>
            <person name="Oberbeckmann S."/>
            <person name="Bunk B."/>
            <person name="Jeske O."/>
            <person name="Meyerdierks A."/>
            <person name="Storesund J.E."/>
            <person name="Kallscheuer N."/>
            <person name="Luecker S."/>
            <person name="Lage O.M."/>
            <person name="Pohl T."/>
            <person name="Merkel B.J."/>
            <person name="Hornburger P."/>
            <person name="Mueller R.-W."/>
            <person name="Bruemmer F."/>
            <person name="Labrenz M."/>
            <person name="Spormann A.M."/>
            <person name="Op den Camp H."/>
            <person name="Overmann J."/>
            <person name="Amann R."/>
            <person name="Jetten M.S.M."/>
            <person name="Mascher T."/>
            <person name="Medema M.H."/>
            <person name="Devos D.P."/>
            <person name="Kaster A.-K."/>
            <person name="Ovreas L."/>
            <person name="Rohde M."/>
            <person name="Galperin M.Y."/>
            <person name="Jogler C."/>
        </authorList>
    </citation>
    <scope>NUCLEOTIDE SEQUENCE [LARGE SCALE GENOMIC DNA]</scope>
    <source>
        <strain evidence="2 3">Mal52</strain>
    </source>
</reference>
<gene>
    <name evidence="2" type="ORF">Mal52_33860</name>
</gene>
<evidence type="ECO:0000313" key="2">
    <source>
        <dbReference type="EMBL" id="QDU44900.1"/>
    </source>
</evidence>
<dbReference type="Proteomes" id="UP000319383">
    <property type="component" value="Chromosome"/>
</dbReference>